<dbReference type="GO" id="GO:0000793">
    <property type="term" value="C:condensed chromosome"/>
    <property type="evidence" value="ECO:0007669"/>
    <property type="project" value="TreeGrafter"/>
</dbReference>
<evidence type="ECO:0000256" key="6">
    <source>
        <dbReference type="ARBA" id="ARBA00064955"/>
    </source>
</evidence>
<dbReference type="AlphaFoldDB" id="A0A914YZQ6"/>
<accession>A0A914YZQ6</accession>
<dbReference type="Proteomes" id="UP000887577">
    <property type="component" value="Unplaced"/>
</dbReference>
<reference evidence="9" key="1">
    <citation type="submission" date="2022-11" db="UniProtKB">
        <authorList>
            <consortium name="WormBaseParasite"/>
        </authorList>
    </citation>
    <scope>IDENTIFICATION</scope>
</reference>
<dbReference type="InterPro" id="IPR036617">
    <property type="entry name" value="BAF_sf"/>
</dbReference>
<dbReference type="InterPro" id="IPR051387">
    <property type="entry name" value="BAF"/>
</dbReference>
<dbReference type="GO" id="GO:0003677">
    <property type="term" value="F:DNA binding"/>
    <property type="evidence" value="ECO:0007669"/>
    <property type="project" value="UniProtKB-KW"/>
</dbReference>
<keyword evidence="3" id="KW-0238">DNA-binding</keyword>
<dbReference type="Pfam" id="PF02961">
    <property type="entry name" value="SAM_BAF"/>
    <property type="match status" value="1"/>
</dbReference>
<proteinExistence type="inferred from homology"/>
<dbReference type="PANTHER" id="PTHR47507">
    <property type="entry name" value="BARRIER TO AUTOINTEGRATION FACTOR 2"/>
    <property type="match status" value="1"/>
</dbReference>
<dbReference type="GO" id="GO:0005634">
    <property type="term" value="C:nucleus"/>
    <property type="evidence" value="ECO:0007669"/>
    <property type="project" value="UniProtKB-SubCell"/>
</dbReference>
<evidence type="ECO:0000256" key="7">
    <source>
        <dbReference type="ARBA" id="ARBA00069025"/>
    </source>
</evidence>
<evidence type="ECO:0000256" key="5">
    <source>
        <dbReference type="ARBA" id="ARBA00038496"/>
    </source>
</evidence>
<dbReference type="SMART" id="SM01023">
    <property type="entry name" value="BAF"/>
    <property type="match status" value="1"/>
</dbReference>
<dbReference type="FunFam" id="1.10.150.40:FF:000005">
    <property type="entry name" value="Barrier-to-autointegration factor 1"/>
    <property type="match status" value="1"/>
</dbReference>
<dbReference type="WBParaSite" id="PSU_v2.g5417.t1">
    <property type="protein sequence ID" value="PSU_v2.g5417.t1"/>
    <property type="gene ID" value="PSU_v2.g5417"/>
</dbReference>
<organism evidence="8 9">
    <name type="scientific">Panagrolaimus superbus</name>
    <dbReference type="NCBI Taxonomy" id="310955"/>
    <lineage>
        <taxon>Eukaryota</taxon>
        <taxon>Metazoa</taxon>
        <taxon>Ecdysozoa</taxon>
        <taxon>Nematoda</taxon>
        <taxon>Chromadorea</taxon>
        <taxon>Rhabditida</taxon>
        <taxon>Tylenchina</taxon>
        <taxon>Panagrolaimomorpha</taxon>
        <taxon>Panagrolaimoidea</taxon>
        <taxon>Panagrolaimidae</taxon>
        <taxon>Panagrolaimus</taxon>
    </lineage>
</organism>
<comment type="similarity">
    <text evidence="5">Belongs to the BAF family.</text>
</comment>
<dbReference type="PANTHER" id="PTHR47507:SF6">
    <property type="entry name" value="BARRIER-TO-AUTOINTEGRATION FACTOR"/>
    <property type="match status" value="1"/>
</dbReference>
<dbReference type="SUPFAM" id="SSF47798">
    <property type="entry name" value="Barrier-to-autointegration factor, BAF"/>
    <property type="match status" value="1"/>
</dbReference>
<keyword evidence="2" id="KW-0597">Phosphoprotein</keyword>
<dbReference type="Gene3D" id="1.10.150.40">
    <property type="entry name" value="Barrier-to-autointegration factor, BAF"/>
    <property type="match status" value="1"/>
</dbReference>
<comment type="subunit">
    <text evidence="6">Interacts with emr-1 and lem-2. Interacts with lem-4l, leading to decreased phosphorylation by VRK1 and promoting dephosphorylation by protein phosphatase 2A (PP2A).</text>
</comment>
<name>A0A914YZQ6_9BILA</name>
<keyword evidence="4" id="KW-0539">Nucleus</keyword>
<evidence type="ECO:0000313" key="8">
    <source>
        <dbReference type="Proteomes" id="UP000887577"/>
    </source>
</evidence>
<sequence length="89" mass="10040">MSTSVKHREFVAEPMGEKLVTAIAGIGETYGKKLEDKGYDKAYVLLGQFLLLKKDEELFVDWLKEEIGIGANHGKSTAACLREWTEQFM</sequence>
<evidence type="ECO:0000256" key="1">
    <source>
        <dbReference type="ARBA" id="ARBA00004123"/>
    </source>
</evidence>
<evidence type="ECO:0000256" key="3">
    <source>
        <dbReference type="ARBA" id="ARBA00023125"/>
    </source>
</evidence>
<comment type="subcellular location">
    <subcellularLocation>
        <location evidence="1">Nucleus</location>
    </subcellularLocation>
</comment>
<evidence type="ECO:0000256" key="4">
    <source>
        <dbReference type="ARBA" id="ARBA00023242"/>
    </source>
</evidence>
<keyword evidence="8" id="KW-1185">Reference proteome</keyword>
<dbReference type="InterPro" id="IPR004122">
    <property type="entry name" value="BAF_prot"/>
</dbReference>
<protein>
    <recommendedName>
        <fullName evidence="7">Barrier-to-autointegration factor 1</fullName>
    </recommendedName>
</protein>
<evidence type="ECO:0000313" key="9">
    <source>
        <dbReference type="WBParaSite" id="PSU_v2.g5417.t1"/>
    </source>
</evidence>
<evidence type="ECO:0000256" key="2">
    <source>
        <dbReference type="ARBA" id="ARBA00022553"/>
    </source>
</evidence>
<dbReference type="GO" id="GO:0051276">
    <property type="term" value="P:chromosome organization"/>
    <property type="evidence" value="ECO:0007669"/>
    <property type="project" value="TreeGrafter"/>
</dbReference>